<dbReference type="PANTHER" id="PTHR42535:SF2">
    <property type="entry name" value="CHROMOSOME UNDETERMINED SCAFFOLD_146, WHOLE GENOME SHOTGUN SEQUENCE"/>
    <property type="match status" value="1"/>
</dbReference>
<accession>A0ABW2L5M6</accession>
<dbReference type="Gene3D" id="2.60.120.200">
    <property type="match status" value="2"/>
</dbReference>
<protein>
    <submittedName>
        <fullName evidence="4">LamG domain-containing protein</fullName>
    </submittedName>
</protein>
<feature type="domain" description="LamG-like jellyroll fold" evidence="3">
    <location>
        <begin position="66"/>
        <end position="199"/>
    </location>
</feature>
<keyword evidence="1" id="KW-0732">Signal</keyword>
<dbReference type="Proteomes" id="UP001596472">
    <property type="component" value="Unassembled WGS sequence"/>
</dbReference>
<dbReference type="InterPro" id="IPR036179">
    <property type="entry name" value="Ig-like_dom_sf"/>
</dbReference>
<dbReference type="InterPro" id="IPR006558">
    <property type="entry name" value="LamG-like"/>
</dbReference>
<gene>
    <name evidence="4" type="ORF">ACFQY0_05375</name>
</gene>
<dbReference type="Pfam" id="PF13385">
    <property type="entry name" value="Laminin_G_3"/>
    <property type="match status" value="2"/>
</dbReference>
<feature type="domain" description="LamG-like jellyroll fold" evidence="3">
    <location>
        <begin position="509"/>
        <end position="639"/>
    </location>
</feature>
<dbReference type="PANTHER" id="PTHR42535">
    <property type="entry name" value="OOKINETE PROTEIN, PUTATIVE-RELATED"/>
    <property type="match status" value="1"/>
</dbReference>
<dbReference type="SUPFAM" id="SSF49899">
    <property type="entry name" value="Concanavalin A-like lectins/glucanases"/>
    <property type="match status" value="2"/>
</dbReference>
<dbReference type="SMART" id="SM00560">
    <property type="entry name" value="LamGL"/>
    <property type="match status" value="2"/>
</dbReference>
<sequence>MHWTLDEASGLEAYDSSGNEIHGTWAGVLGSPGWMPGEGMDGGSVYVSGANADTFINDTFSQVTSTPLTISVWVKTTASASAGLVYLGNGATGNSYYVMRTADTAARLSARNTTEQRLSGGVINDGEWHHVLGVYASPTERSLYVDGIFVGTQASEVTEVTLTRFGIGGLTRNTPHAPVDLFTGELDDVALWDSALSAAEVAGLHGLGTHGGGNAADLDTLMDGFAAKSDVQIRGIDWEYTTGLEGPIGTTGGSILGRNAFIVLDEEGNGMKVPGIPGNPVVTLFESSEETIFFGEDVTLSWDVENATAISIDQSIGSVANPSGSLIVSPEESTTYTLEATNGNGTSFGQVTVTVIPEPIIHSFTASKLVIFDGEEISLNWDVENVVEIDINQGVGAFTDPVGNTLVSPSETTLYTLTAYNDQAESTAQVEVTVYPALPPRELLLHWPLDESEGSSATDLAGDNPGSFLETGGTISRTGGLIGSGAVTFPGASDVAVRAYTQLVEGYPFVMSAWIKVNAIGNQTFATLGTGSNFQYQSMRVFNGTSGVMTRNSGSFEQFGPDVNDGQWHSIVGVYSHPSSLSLYVDGVFAGERTTDSGAYNLTDRFSIGALDRSDTSVVDGFNGSVDDVSFWRGVLSASEVAVLHGGAAGLGLNASEVAALLTAFDEQQAVTVAGVVWTPVSELTGIAGATAGSLPGGASIVMDDLGNGMMTGTVVPEEDFHIISIERDLSGTTLVWTGAADDVYSIEFSTDLLDWSDVVASGVASQGETTSYKDTDSDRLNESRGFYRVLR</sequence>
<comment type="caution">
    <text evidence="4">The sequence shown here is derived from an EMBL/GenBank/DDBJ whole genome shotgun (WGS) entry which is preliminary data.</text>
</comment>
<dbReference type="RefSeq" id="WP_379710006.1">
    <property type="nucleotide sequence ID" value="NZ_JBHTBS010000002.1"/>
</dbReference>
<evidence type="ECO:0000313" key="4">
    <source>
        <dbReference type="EMBL" id="MFC7336598.1"/>
    </source>
</evidence>
<evidence type="ECO:0000313" key="5">
    <source>
        <dbReference type="Proteomes" id="UP001596472"/>
    </source>
</evidence>
<keyword evidence="2" id="KW-1015">Disulfide bond</keyword>
<organism evidence="4 5">
    <name type="scientific">Haloferula chungangensis</name>
    <dbReference type="NCBI Taxonomy" id="1048331"/>
    <lineage>
        <taxon>Bacteria</taxon>
        <taxon>Pseudomonadati</taxon>
        <taxon>Verrucomicrobiota</taxon>
        <taxon>Verrucomicrobiia</taxon>
        <taxon>Verrucomicrobiales</taxon>
        <taxon>Verrucomicrobiaceae</taxon>
        <taxon>Haloferula</taxon>
    </lineage>
</organism>
<evidence type="ECO:0000256" key="2">
    <source>
        <dbReference type="ARBA" id="ARBA00023157"/>
    </source>
</evidence>
<evidence type="ECO:0000256" key="1">
    <source>
        <dbReference type="ARBA" id="ARBA00022729"/>
    </source>
</evidence>
<dbReference type="EMBL" id="JBHTBS010000002">
    <property type="protein sequence ID" value="MFC7336598.1"/>
    <property type="molecule type" value="Genomic_DNA"/>
</dbReference>
<dbReference type="InterPro" id="IPR013320">
    <property type="entry name" value="ConA-like_dom_sf"/>
</dbReference>
<reference evidence="5" key="1">
    <citation type="journal article" date="2019" name="Int. J. Syst. Evol. Microbiol.">
        <title>The Global Catalogue of Microorganisms (GCM) 10K type strain sequencing project: providing services to taxonomists for standard genome sequencing and annotation.</title>
        <authorList>
            <consortium name="The Broad Institute Genomics Platform"/>
            <consortium name="The Broad Institute Genome Sequencing Center for Infectious Disease"/>
            <person name="Wu L."/>
            <person name="Ma J."/>
        </authorList>
    </citation>
    <scope>NUCLEOTIDE SEQUENCE [LARGE SCALE GENOMIC DNA]</scope>
    <source>
        <strain evidence="5">CGMCC 4.1467</strain>
    </source>
</reference>
<evidence type="ECO:0000259" key="3">
    <source>
        <dbReference type="SMART" id="SM00560"/>
    </source>
</evidence>
<name>A0ABW2L5M6_9BACT</name>
<keyword evidence="5" id="KW-1185">Reference proteome</keyword>
<dbReference type="SUPFAM" id="SSF48726">
    <property type="entry name" value="Immunoglobulin"/>
    <property type="match status" value="1"/>
</dbReference>
<proteinExistence type="predicted"/>